<name>A0A0B0PAF3_GOSAR</name>
<protein>
    <submittedName>
        <fullName evidence="1">Uncharacterized protein</fullName>
    </submittedName>
</protein>
<gene>
    <name evidence="1" type="ORF">F383_03871</name>
</gene>
<organism evidence="1 2">
    <name type="scientific">Gossypium arboreum</name>
    <name type="common">Tree cotton</name>
    <name type="synonym">Gossypium nanking</name>
    <dbReference type="NCBI Taxonomy" id="29729"/>
    <lineage>
        <taxon>Eukaryota</taxon>
        <taxon>Viridiplantae</taxon>
        <taxon>Streptophyta</taxon>
        <taxon>Embryophyta</taxon>
        <taxon>Tracheophyta</taxon>
        <taxon>Spermatophyta</taxon>
        <taxon>Magnoliopsida</taxon>
        <taxon>eudicotyledons</taxon>
        <taxon>Gunneridae</taxon>
        <taxon>Pentapetalae</taxon>
        <taxon>rosids</taxon>
        <taxon>malvids</taxon>
        <taxon>Malvales</taxon>
        <taxon>Malvaceae</taxon>
        <taxon>Malvoideae</taxon>
        <taxon>Gossypium</taxon>
    </lineage>
</organism>
<reference evidence="2" key="1">
    <citation type="submission" date="2014-09" db="EMBL/GenBank/DDBJ databases">
        <authorList>
            <person name="Mudge J."/>
            <person name="Ramaraj T."/>
            <person name="Lindquist I.E."/>
            <person name="Bharti A.K."/>
            <person name="Sundararajan A."/>
            <person name="Cameron C.T."/>
            <person name="Woodward J.E."/>
            <person name="May G.D."/>
            <person name="Brubaker C."/>
            <person name="Broadhvest J."/>
            <person name="Wilkins T.A."/>
        </authorList>
    </citation>
    <scope>NUCLEOTIDE SEQUENCE</scope>
    <source>
        <strain evidence="2">cv. AKA8401</strain>
    </source>
</reference>
<dbReference type="AlphaFoldDB" id="A0A0B0PAF3"/>
<sequence>MKDRRIADSFYPSDTRGSLARSFRTRRSCISHYPISD</sequence>
<accession>A0A0B0PAF3</accession>
<dbReference type="EMBL" id="KN420099">
    <property type="protein sequence ID" value="KHG21925.1"/>
    <property type="molecule type" value="Genomic_DNA"/>
</dbReference>
<keyword evidence="2" id="KW-1185">Reference proteome</keyword>
<proteinExistence type="predicted"/>
<evidence type="ECO:0000313" key="1">
    <source>
        <dbReference type="EMBL" id="KHG21925.1"/>
    </source>
</evidence>
<evidence type="ECO:0000313" key="2">
    <source>
        <dbReference type="Proteomes" id="UP000032142"/>
    </source>
</evidence>
<dbReference type="Proteomes" id="UP000032142">
    <property type="component" value="Unassembled WGS sequence"/>
</dbReference>